<dbReference type="Pfam" id="PF02397">
    <property type="entry name" value="Bac_transf"/>
    <property type="match status" value="1"/>
</dbReference>
<dbReference type="EMBL" id="CP079194">
    <property type="protein sequence ID" value="QXT39448.1"/>
    <property type="molecule type" value="Genomic_DNA"/>
</dbReference>
<dbReference type="KEGG" id="gce:KYE46_16235"/>
<keyword evidence="4" id="KW-0808">Transferase</keyword>
<organism evidence="4 5">
    <name type="scientific">Gymnodinialimonas ceratoperidinii</name>
    <dbReference type="NCBI Taxonomy" id="2856823"/>
    <lineage>
        <taxon>Bacteria</taxon>
        <taxon>Pseudomonadati</taxon>
        <taxon>Pseudomonadota</taxon>
        <taxon>Alphaproteobacteria</taxon>
        <taxon>Rhodobacterales</taxon>
        <taxon>Paracoccaceae</taxon>
        <taxon>Gymnodinialimonas</taxon>
    </lineage>
</organism>
<dbReference type="GO" id="GO:0016780">
    <property type="term" value="F:phosphotransferase activity, for other substituted phosphate groups"/>
    <property type="evidence" value="ECO:0007669"/>
    <property type="project" value="TreeGrafter"/>
</dbReference>
<reference evidence="4 5" key="1">
    <citation type="submission" date="2021-07" db="EMBL/GenBank/DDBJ databases">
        <title>A novel Jannaschia species isolated from marine dinoflagellate Ceratoperidinium margalefii.</title>
        <authorList>
            <person name="Jiang Y."/>
            <person name="Li Z."/>
        </authorList>
    </citation>
    <scope>NUCLEOTIDE SEQUENCE [LARGE SCALE GENOMIC DNA]</scope>
    <source>
        <strain evidence="4 5">J12C1-MA-4</strain>
    </source>
</reference>
<evidence type="ECO:0000259" key="3">
    <source>
        <dbReference type="Pfam" id="PF02397"/>
    </source>
</evidence>
<evidence type="ECO:0000313" key="4">
    <source>
        <dbReference type="EMBL" id="QXT39448.1"/>
    </source>
</evidence>
<comment type="similarity">
    <text evidence="1">Belongs to the bacterial sugar transferase family.</text>
</comment>
<dbReference type="AlphaFoldDB" id="A0A8F6TVX6"/>
<evidence type="ECO:0000256" key="1">
    <source>
        <dbReference type="ARBA" id="ARBA00006464"/>
    </source>
</evidence>
<dbReference type="Proteomes" id="UP000825009">
    <property type="component" value="Chromosome"/>
</dbReference>
<proteinExistence type="inferred from homology"/>
<dbReference type="InterPro" id="IPR003362">
    <property type="entry name" value="Bact_transf"/>
</dbReference>
<feature type="domain" description="Bacterial sugar transferase" evidence="3">
    <location>
        <begin position="4"/>
        <end position="188"/>
    </location>
</feature>
<dbReference type="PANTHER" id="PTHR30576:SF0">
    <property type="entry name" value="UNDECAPRENYL-PHOSPHATE N-ACETYLGALACTOSAMINYL 1-PHOSPHATE TRANSFERASE-RELATED"/>
    <property type="match status" value="1"/>
</dbReference>
<dbReference type="GO" id="GO:0000271">
    <property type="term" value="P:polysaccharide biosynthetic process"/>
    <property type="evidence" value="ECO:0007669"/>
    <property type="project" value="UniProtKB-KW"/>
</dbReference>
<sequence>MNTAFDLTVASVALVLLTPLFLFIACAIKLSGPGPVMFRQMRYGLNGELFSIYKFRTMSLSECDHSGVTQTQKHDPRVTRIGRLLRKTSFDELPQIFNILKREMSVVGPRPHVPGMLSVGILYEDFDQRYMMRHQVRPGLTVLAQINGYRGETTTCSAARGRLDYDLEYIRRQSIWLDIKITALTFWTEFVTGTGY</sequence>
<evidence type="ECO:0000256" key="2">
    <source>
        <dbReference type="ARBA" id="ARBA00023169"/>
    </source>
</evidence>
<accession>A0A8F6TVX6</accession>
<keyword evidence="2" id="KW-0270">Exopolysaccharide synthesis</keyword>
<gene>
    <name evidence="4" type="ORF">KYE46_16235</name>
</gene>
<protein>
    <submittedName>
        <fullName evidence="4">Sugar transferase</fullName>
    </submittedName>
</protein>
<dbReference type="RefSeq" id="WP_219002080.1">
    <property type="nucleotide sequence ID" value="NZ_CP079194.1"/>
</dbReference>
<evidence type="ECO:0000313" key="5">
    <source>
        <dbReference type="Proteomes" id="UP000825009"/>
    </source>
</evidence>
<dbReference type="PANTHER" id="PTHR30576">
    <property type="entry name" value="COLANIC BIOSYNTHESIS UDP-GLUCOSE LIPID CARRIER TRANSFERASE"/>
    <property type="match status" value="1"/>
</dbReference>
<keyword evidence="5" id="KW-1185">Reference proteome</keyword>
<name>A0A8F6TVX6_9RHOB</name>